<evidence type="ECO:0000256" key="1">
    <source>
        <dbReference type="SAM" id="MobiDB-lite"/>
    </source>
</evidence>
<name>C8PSC0_9SPIR</name>
<dbReference type="Proteomes" id="UP000004509">
    <property type="component" value="Unassembled WGS sequence"/>
</dbReference>
<dbReference type="STRING" id="596324.TREVI0001_1287"/>
<evidence type="ECO:0000313" key="3">
    <source>
        <dbReference type="Proteomes" id="UP000004509"/>
    </source>
</evidence>
<proteinExistence type="predicted"/>
<protein>
    <submittedName>
        <fullName evidence="2">Uncharacterized protein</fullName>
    </submittedName>
</protein>
<organism evidence="2 3">
    <name type="scientific">Treponema vincentii ATCC 35580</name>
    <dbReference type="NCBI Taxonomy" id="596324"/>
    <lineage>
        <taxon>Bacteria</taxon>
        <taxon>Pseudomonadati</taxon>
        <taxon>Spirochaetota</taxon>
        <taxon>Spirochaetia</taxon>
        <taxon>Spirochaetales</taxon>
        <taxon>Treponemataceae</taxon>
        <taxon>Treponema</taxon>
    </lineage>
</organism>
<comment type="caution">
    <text evidence="2">The sequence shown here is derived from an EMBL/GenBank/DDBJ whole genome shotgun (WGS) entry which is preliminary data.</text>
</comment>
<dbReference type="AlphaFoldDB" id="C8PSC0"/>
<reference evidence="2 3" key="1">
    <citation type="submission" date="2009-07" db="EMBL/GenBank/DDBJ databases">
        <authorList>
            <person name="Madupu R."/>
            <person name="Sebastian Y."/>
            <person name="Durkin A.S."/>
            <person name="Torralba M."/>
            <person name="Methe B."/>
            <person name="Sutton G.G."/>
            <person name="Strausberg R.L."/>
            <person name="Nelson K.E."/>
        </authorList>
    </citation>
    <scope>NUCLEOTIDE SEQUENCE [LARGE SCALE GENOMIC DNA]</scope>
    <source>
        <strain evidence="2 3">ATCC 35580</strain>
    </source>
</reference>
<accession>C8PSC0</accession>
<gene>
    <name evidence="2" type="ORF">TREVI0001_1287</name>
</gene>
<feature type="region of interest" description="Disordered" evidence="1">
    <location>
        <begin position="14"/>
        <end position="46"/>
    </location>
</feature>
<dbReference type="EMBL" id="ACYH01000049">
    <property type="protein sequence ID" value="EEV19790.1"/>
    <property type="molecule type" value="Genomic_DNA"/>
</dbReference>
<sequence length="46" mass="5031">MCISYYIKERRVRQAGKTDGKQASRKALSRKAPSVEQGCAGTLTVS</sequence>
<evidence type="ECO:0000313" key="2">
    <source>
        <dbReference type="EMBL" id="EEV19790.1"/>
    </source>
</evidence>